<feature type="transmembrane region" description="Helical" evidence="7">
    <location>
        <begin position="418"/>
        <end position="436"/>
    </location>
</feature>
<dbReference type="PANTHER" id="PTHR30250:SF10">
    <property type="entry name" value="LIPOPOLYSACCHARIDE BIOSYNTHESIS PROTEIN WZXC"/>
    <property type="match status" value="1"/>
</dbReference>
<feature type="transmembrane region" description="Helical" evidence="7">
    <location>
        <begin position="47"/>
        <end position="71"/>
    </location>
</feature>
<dbReference type="Pfam" id="PF13440">
    <property type="entry name" value="Polysacc_synt_3"/>
    <property type="match status" value="1"/>
</dbReference>
<evidence type="ECO:0000256" key="6">
    <source>
        <dbReference type="ARBA" id="ARBA00023136"/>
    </source>
</evidence>
<name>A0ABR7E641_9BACT</name>
<dbReference type="PANTHER" id="PTHR30250">
    <property type="entry name" value="PST FAMILY PREDICTED COLANIC ACID TRANSPORTER"/>
    <property type="match status" value="1"/>
</dbReference>
<feature type="transmembrane region" description="Helical" evidence="7">
    <location>
        <begin position="174"/>
        <end position="195"/>
    </location>
</feature>
<comment type="similarity">
    <text evidence="2">Belongs to the polysaccharide synthase family.</text>
</comment>
<keyword evidence="5 7" id="KW-1133">Transmembrane helix</keyword>
<proteinExistence type="inferred from homology"/>
<comment type="caution">
    <text evidence="8">The sequence shown here is derived from an EMBL/GenBank/DDBJ whole genome shotgun (WGS) entry which is preliminary data.</text>
</comment>
<dbReference type="CDD" id="cd13127">
    <property type="entry name" value="MATE_tuaB_like"/>
    <property type="match status" value="1"/>
</dbReference>
<evidence type="ECO:0000256" key="7">
    <source>
        <dbReference type="SAM" id="Phobius"/>
    </source>
</evidence>
<dbReference type="RefSeq" id="WP_186960968.1">
    <property type="nucleotide sequence ID" value="NZ_JACOOI010000028.1"/>
</dbReference>
<evidence type="ECO:0000256" key="5">
    <source>
        <dbReference type="ARBA" id="ARBA00022989"/>
    </source>
</evidence>
<evidence type="ECO:0000256" key="4">
    <source>
        <dbReference type="ARBA" id="ARBA00022692"/>
    </source>
</evidence>
<evidence type="ECO:0000256" key="2">
    <source>
        <dbReference type="ARBA" id="ARBA00007430"/>
    </source>
</evidence>
<dbReference type="Proteomes" id="UP000644010">
    <property type="component" value="Unassembled WGS sequence"/>
</dbReference>
<dbReference type="EMBL" id="JACOOI010000028">
    <property type="protein sequence ID" value="MBC5645245.1"/>
    <property type="molecule type" value="Genomic_DNA"/>
</dbReference>
<reference evidence="8 9" key="1">
    <citation type="submission" date="2020-08" db="EMBL/GenBank/DDBJ databases">
        <title>Genome public.</title>
        <authorList>
            <person name="Liu C."/>
            <person name="Sun Q."/>
        </authorList>
    </citation>
    <scope>NUCLEOTIDE SEQUENCE [LARGE SCALE GENOMIC DNA]</scope>
    <source>
        <strain evidence="8 9">BX2</strain>
    </source>
</reference>
<accession>A0ABR7E641</accession>
<keyword evidence="3" id="KW-1003">Cell membrane</keyword>
<dbReference type="InterPro" id="IPR050833">
    <property type="entry name" value="Poly_Biosynth_Transport"/>
</dbReference>
<keyword evidence="6 7" id="KW-0472">Membrane</keyword>
<evidence type="ECO:0000313" key="9">
    <source>
        <dbReference type="Proteomes" id="UP000644010"/>
    </source>
</evidence>
<organism evidence="8 9">
    <name type="scientific">Parabacteroides segnis</name>
    <dbReference type="NCBI Taxonomy" id="2763058"/>
    <lineage>
        <taxon>Bacteria</taxon>
        <taxon>Pseudomonadati</taxon>
        <taxon>Bacteroidota</taxon>
        <taxon>Bacteroidia</taxon>
        <taxon>Bacteroidales</taxon>
        <taxon>Tannerellaceae</taxon>
        <taxon>Parabacteroides</taxon>
    </lineage>
</organism>
<feature type="transmembrane region" description="Helical" evidence="7">
    <location>
        <begin position="322"/>
        <end position="351"/>
    </location>
</feature>
<feature type="transmembrane region" description="Helical" evidence="7">
    <location>
        <begin position="443"/>
        <end position="465"/>
    </location>
</feature>
<evidence type="ECO:0000256" key="3">
    <source>
        <dbReference type="ARBA" id="ARBA00022475"/>
    </source>
</evidence>
<feature type="transmembrane region" description="Helical" evidence="7">
    <location>
        <begin position="372"/>
        <end position="398"/>
    </location>
</feature>
<feature type="transmembrane region" description="Helical" evidence="7">
    <location>
        <begin position="118"/>
        <end position="139"/>
    </location>
</feature>
<comment type="subcellular location">
    <subcellularLocation>
        <location evidence="1">Cell membrane</location>
        <topology evidence="1">Multi-pass membrane protein</topology>
    </subcellularLocation>
</comment>
<evidence type="ECO:0000313" key="8">
    <source>
        <dbReference type="EMBL" id="MBC5645245.1"/>
    </source>
</evidence>
<feature type="transmembrane region" description="Helical" evidence="7">
    <location>
        <begin position="83"/>
        <end position="106"/>
    </location>
</feature>
<keyword evidence="4 7" id="KW-0812">Transmembrane</keyword>
<sequence length="483" mass="54760">MNQTSSFKNKAISGILWSAVERFSLQAVQFTINIVMARLLLPSDYGMVGMLTIFLQISQAFIDGGFTNALIQRRNRTETDFSTVFYFNIVTAVVFYLLLFIFAPLIADFYHLPTLTTIIRVIGLNLIISSLSIVHKAKLTIQINFKIQSKISLSSALISGIIGLIMAYKGYGVWSLVCQSLINALLLTILFYSFLKWKPLNRFSLKSFNNLYSFGSKLFLSNLIHTVYYNLYAIVIGRKFSAVDLGYYTRAEQFACFPSSNLNAVISRVTFPMLSSIQDDDERLLIAYRKYIQLSSFIIFPLMIGLSVLAEPLIKILLTDKWSGIIILLQILCFDWMFDHLSAINLNLLWVKGRSDLSLKLEIIKKTIATSILFISIPFGIVGMCCGRVLYSLIATYLNTYYTKSLMGLSLWIQLKDISPCFFLALLMGGIIYSVNYFCFNNIWYVVIISPILGCLIYIGSAYLLKLNVLHNLVLIYKNGKNI</sequence>
<gene>
    <name evidence="8" type="ORF">H8S77_20390</name>
</gene>
<protein>
    <submittedName>
        <fullName evidence="8">Lipopolysaccharide biosynthesis protein</fullName>
    </submittedName>
</protein>
<evidence type="ECO:0000256" key="1">
    <source>
        <dbReference type="ARBA" id="ARBA00004651"/>
    </source>
</evidence>
<feature type="transmembrane region" description="Helical" evidence="7">
    <location>
        <begin position="291"/>
        <end position="310"/>
    </location>
</feature>
<keyword evidence="9" id="KW-1185">Reference proteome</keyword>
<feature type="transmembrane region" description="Helical" evidence="7">
    <location>
        <begin position="151"/>
        <end position="168"/>
    </location>
</feature>